<protein>
    <recommendedName>
        <fullName evidence="4">Molybdopterin synthase catalytic subunit</fullName>
        <ecNumber evidence="3">2.8.1.12</ecNumber>
    </recommendedName>
    <alternativeName>
        <fullName evidence="9">MPT synthase subunit 2</fullName>
    </alternativeName>
    <alternativeName>
        <fullName evidence="7">Molybdenum cofactor biosynthesis protein E</fullName>
    </alternativeName>
    <alternativeName>
        <fullName evidence="8">Molybdopterin-converting factor large subunit</fullName>
    </alternativeName>
    <alternativeName>
        <fullName evidence="10">Molybdopterin-converting factor subunit 2</fullName>
    </alternativeName>
</protein>
<proteinExistence type="inferred from homology"/>
<evidence type="ECO:0000256" key="10">
    <source>
        <dbReference type="ARBA" id="ARBA00032474"/>
    </source>
</evidence>
<evidence type="ECO:0000256" key="7">
    <source>
        <dbReference type="ARBA" id="ARBA00029745"/>
    </source>
</evidence>
<dbReference type="NCBIfam" id="NF007959">
    <property type="entry name" value="PRK10678.1"/>
    <property type="match status" value="1"/>
</dbReference>
<dbReference type="AlphaFoldDB" id="A0A4R5LSD4"/>
<keyword evidence="5" id="KW-0501">Molybdenum cofactor biosynthesis</keyword>
<evidence type="ECO:0000256" key="4">
    <source>
        <dbReference type="ARBA" id="ARBA00013858"/>
    </source>
</evidence>
<feature type="region of interest" description="Disordered" evidence="12">
    <location>
        <begin position="132"/>
        <end position="152"/>
    </location>
</feature>
<keyword evidence="14" id="KW-1185">Reference proteome</keyword>
<evidence type="ECO:0000313" key="13">
    <source>
        <dbReference type="EMBL" id="TDG13823.1"/>
    </source>
</evidence>
<dbReference type="Gene3D" id="3.90.1170.40">
    <property type="entry name" value="Molybdopterin biosynthesis MoaE subunit"/>
    <property type="match status" value="1"/>
</dbReference>
<comment type="catalytic activity">
    <reaction evidence="11">
        <text>2 [molybdopterin-synthase sulfur-carrier protein]-C-terminal-Gly-aminoethanethioate + cyclic pyranopterin phosphate + H2O = molybdopterin + 2 [molybdopterin-synthase sulfur-carrier protein]-C-terminal Gly-Gly + 2 H(+)</text>
        <dbReference type="Rhea" id="RHEA:26333"/>
        <dbReference type="Rhea" id="RHEA-COMP:12202"/>
        <dbReference type="Rhea" id="RHEA-COMP:19907"/>
        <dbReference type="ChEBI" id="CHEBI:15377"/>
        <dbReference type="ChEBI" id="CHEBI:15378"/>
        <dbReference type="ChEBI" id="CHEBI:58698"/>
        <dbReference type="ChEBI" id="CHEBI:59648"/>
        <dbReference type="ChEBI" id="CHEBI:90778"/>
        <dbReference type="ChEBI" id="CHEBI:232372"/>
        <dbReference type="EC" id="2.8.1.12"/>
    </reaction>
</comment>
<reference evidence="13 14" key="1">
    <citation type="submission" date="2019-03" db="EMBL/GenBank/DDBJ databases">
        <title>Seongchinamella monodicae gen. nov., sp. nov., a novel member of the Gammaproteobacteria isolated from a tidal mudflat of beach.</title>
        <authorList>
            <person name="Yang H.G."/>
            <person name="Kang J.W."/>
            <person name="Lee S.D."/>
        </authorList>
    </citation>
    <scope>NUCLEOTIDE SEQUENCE [LARGE SCALE GENOMIC DNA]</scope>
    <source>
        <strain evidence="13 14">GH4-78</strain>
    </source>
</reference>
<organism evidence="13 14">
    <name type="scientific">Seongchinamella unica</name>
    <dbReference type="NCBI Taxonomy" id="2547392"/>
    <lineage>
        <taxon>Bacteria</taxon>
        <taxon>Pseudomonadati</taxon>
        <taxon>Pseudomonadota</taxon>
        <taxon>Gammaproteobacteria</taxon>
        <taxon>Cellvibrionales</taxon>
        <taxon>Halieaceae</taxon>
        <taxon>Seongchinamella</taxon>
    </lineage>
</organism>
<evidence type="ECO:0000256" key="11">
    <source>
        <dbReference type="ARBA" id="ARBA00049878"/>
    </source>
</evidence>
<comment type="caution">
    <text evidence="13">The sequence shown here is derived from an EMBL/GenBank/DDBJ whole genome shotgun (WGS) entry which is preliminary data.</text>
</comment>
<comment type="pathway">
    <text evidence="1">Cofactor biosynthesis; molybdopterin biosynthesis.</text>
</comment>
<evidence type="ECO:0000256" key="12">
    <source>
        <dbReference type="SAM" id="MobiDB-lite"/>
    </source>
</evidence>
<evidence type="ECO:0000256" key="2">
    <source>
        <dbReference type="ARBA" id="ARBA00005426"/>
    </source>
</evidence>
<accession>A0A4R5LSD4</accession>
<evidence type="ECO:0000256" key="5">
    <source>
        <dbReference type="ARBA" id="ARBA00023150"/>
    </source>
</evidence>
<dbReference type="SUPFAM" id="SSF54690">
    <property type="entry name" value="Molybdopterin synthase subunit MoaE"/>
    <property type="match status" value="1"/>
</dbReference>
<dbReference type="EC" id="2.8.1.12" evidence="3"/>
<dbReference type="InterPro" id="IPR036563">
    <property type="entry name" value="MoaE_sf"/>
</dbReference>
<comment type="subunit">
    <text evidence="6">Heterotetramer of 2 MoaD subunits and 2 MoaE subunits. Also stable as homodimer. The enzyme changes between these two forms during catalysis.</text>
</comment>
<dbReference type="Pfam" id="PF02391">
    <property type="entry name" value="MoaE"/>
    <property type="match status" value="1"/>
</dbReference>
<dbReference type="GO" id="GO:0006777">
    <property type="term" value="P:Mo-molybdopterin cofactor biosynthetic process"/>
    <property type="evidence" value="ECO:0007669"/>
    <property type="project" value="UniProtKB-KW"/>
</dbReference>
<dbReference type="UniPathway" id="UPA00344"/>
<evidence type="ECO:0000256" key="6">
    <source>
        <dbReference type="ARBA" id="ARBA00026066"/>
    </source>
</evidence>
<dbReference type="InterPro" id="IPR003448">
    <property type="entry name" value="Mopterin_biosynth_MoaE"/>
</dbReference>
<evidence type="ECO:0000256" key="1">
    <source>
        <dbReference type="ARBA" id="ARBA00005046"/>
    </source>
</evidence>
<dbReference type="CDD" id="cd00756">
    <property type="entry name" value="MoaE"/>
    <property type="match status" value="1"/>
</dbReference>
<dbReference type="OrthoDB" id="9803224at2"/>
<sequence>MSATVRVRVQEGDFDVASLQRSLLQGDAAEGAIATFTGYVRNSNNDRPVLALELEHYPGMTERSITSIARDACARWPLLAVGVVHRVGKLKPANQIVWVGVSAKHREAAFAACEFIMDYLKTRAPFWKKETGPDGSHWVDARQSDNERAGRW</sequence>
<evidence type="ECO:0000313" key="14">
    <source>
        <dbReference type="Proteomes" id="UP000295554"/>
    </source>
</evidence>
<comment type="similarity">
    <text evidence="2">Belongs to the MoaE family.</text>
</comment>
<keyword evidence="13" id="KW-0808">Transferase</keyword>
<dbReference type="PANTHER" id="PTHR23404">
    <property type="entry name" value="MOLYBDOPTERIN SYNTHASE RELATED"/>
    <property type="match status" value="1"/>
</dbReference>
<evidence type="ECO:0000256" key="3">
    <source>
        <dbReference type="ARBA" id="ARBA00011950"/>
    </source>
</evidence>
<dbReference type="EMBL" id="SMSE01000002">
    <property type="protein sequence ID" value="TDG13823.1"/>
    <property type="molecule type" value="Genomic_DNA"/>
</dbReference>
<gene>
    <name evidence="13" type="primary">moaE</name>
    <name evidence="13" type="ORF">E2F43_09960</name>
</gene>
<evidence type="ECO:0000256" key="8">
    <source>
        <dbReference type="ARBA" id="ARBA00030407"/>
    </source>
</evidence>
<dbReference type="Proteomes" id="UP000295554">
    <property type="component" value="Unassembled WGS sequence"/>
</dbReference>
<dbReference type="GO" id="GO:0030366">
    <property type="term" value="F:molybdopterin synthase activity"/>
    <property type="evidence" value="ECO:0007669"/>
    <property type="project" value="UniProtKB-EC"/>
</dbReference>
<dbReference type="RefSeq" id="WP_133212172.1">
    <property type="nucleotide sequence ID" value="NZ_SMSE01000002.1"/>
</dbReference>
<name>A0A4R5LSD4_9GAMM</name>
<evidence type="ECO:0000256" key="9">
    <source>
        <dbReference type="ARBA" id="ARBA00030781"/>
    </source>
</evidence>